<dbReference type="Pfam" id="PF02194">
    <property type="entry name" value="PXA"/>
    <property type="match status" value="1"/>
</dbReference>
<dbReference type="SUPFAM" id="SSF64268">
    <property type="entry name" value="PX domain"/>
    <property type="match status" value="1"/>
</dbReference>
<feature type="transmembrane region" description="Helical" evidence="3">
    <location>
        <begin position="6"/>
        <end position="24"/>
    </location>
</feature>
<dbReference type="Gene3D" id="3.30.1520.10">
    <property type="entry name" value="Phox-like domain"/>
    <property type="match status" value="1"/>
</dbReference>
<dbReference type="InterPro" id="IPR036305">
    <property type="entry name" value="RGS_sf"/>
</dbReference>
<keyword evidence="3" id="KW-0472">Membrane</keyword>
<dbReference type="EMBL" id="CP076661">
    <property type="protein sequence ID" value="QWU85975.1"/>
    <property type="molecule type" value="Genomic_DNA"/>
</dbReference>
<feature type="transmembrane region" description="Helical" evidence="3">
    <location>
        <begin position="31"/>
        <end position="50"/>
    </location>
</feature>
<proteinExistence type="inferred from homology"/>
<dbReference type="SMART" id="SM00312">
    <property type="entry name" value="PX"/>
    <property type="match status" value="1"/>
</dbReference>
<dbReference type="InterPro" id="IPR044926">
    <property type="entry name" value="RGS_subdomain_2"/>
</dbReference>
<gene>
    <name evidence="6" type="ORF">CA3LBN_000193</name>
</gene>
<organism evidence="6 7">
    <name type="scientific">Candidozyma haemuli</name>
    <dbReference type="NCBI Taxonomy" id="45357"/>
    <lineage>
        <taxon>Eukaryota</taxon>
        <taxon>Fungi</taxon>
        <taxon>Dikarya</taxon>
        <taxon>Ascomycota</taxon>
        <taxon>Saccharomycotina</taxon>
        <taxon>Pichiomycetes</taxon>
        <taxon>Metschnikowiaceae</taxon>
        <taxon>Candidozyma</taxon>
    </lineage>
</organism>
<feature type="region of interest" description="Disordered" evidence="2">
    <location>
        <begin position="580"/>
        <end position="641"/>
    </location>
</feature>
<evidence type="ECO:0000259" key="4">
    <source>
        <dbReference type="PROSITE" id="PS50195"/>
    </source>
</evidence>
<evidence type="ECO:0000259" key="5">
    <source>
        <dbReference type="PROSITE" id="PS51207"/>
    </source>
</evidence>
<dbReference type="InterPro" id="IPR003114">
    <property type="entry name" value="Phox_assoc"/>
</dbReference>
<comment type="similarity">
    <text evidence="1">Belongs to the sorting nexin family.</text>
</comment>
<reference evidence="6 7" key="1">
    <citation type="submission" date="2021-06" db="EMBL/GenBank/DDBJ databases">
        <title>Candida outbreak in Lebanon.</title>
        <authorList>
            <person name="Finianos M."/>
        </authorList>
    </citation>
    <scope>NUCLEOTIDE SEQUENCE [LARGE SCALE GENOMIC DNA]</scope>
    <source>
        <strain evidence="6">CA3LBN</strain>
    </source>
</reference>
<dbReference type="Pfam" id="PF08628">
    <property type="entry name" value="Nexin_C"/>
    <property type="match status" value="1"/>
</dbReference>
<evidence type="ECO:0000256" key="2">
    <source>
        <dbReference type="SAM" id="MobiDB-lite"/>
    </source>
</evidence>
<dbReference type="Pfam" id="PF00787">
    <property type="entry name" value="PX"/>
    <property type="match status" value="1"/>
</dbReference>
<dbReference type="PANTHER" id="PTHR22775">
    <property type="entry name" value="SORTING NEXIN"/>
    <property type="match status" value="1"/>
</dbReference>
<name>A0ABX8I0S9_9ASCO</name>
<feature type="compositionally biased region" description="Low complexity" evidence="2">
    <location>
        <begin position="582"/>
        <end position="592"/>
    </location>
</feature>
<keyword evidence="3" id="KW-0812">Transmembrane</keyword>
<dbReference type="InterPro" id="IPR001683">
    <property type="entry name" value="PX_dom"/>
</dbReference>
<dbReference type="Gene3D" id="1.10.167.10">
    <property type="entry name" value="Regulator of G-protein Signalling 4, domain 2"/>
    <property type="match status" value="1"/>
</dbReference>
<evidence type="ECO:0000313" key="6">
    <source>
        <dbReference type="EMBL" id="QWU85975.1"/>
    </source>
</evidence>
<evidence type="ECO:0000256" key="1">
    <source>
        <dbReference type="ARBA" id="ARBA00010883"/>
    </source>
</evidence>
<dbReference type="Proteomes" id="UP000825434">
    <property type="component" value="Chromosome 1"/>
</dbReference>
<dbReference type="PANTHER" id="PTHR22775:SF3">
    <property type="entry name" value="SORTING NEXIN-13"/>
    <property type="match status" value="1"/>
</dbReference>
<keyword evidence="3" id="KW-1133">Transmembrane helix</keyword>
<dbReference type="CDD" id="cd06876">
    <property type="entry name" value="PX_MDM1p"/>
    <property type="match status" value="1"/>
</dbReference>
<feature type="domain" description="PXA" evidence="5">
    <location>
        <begin position="100"/>
        <end position="282"/>
    </location>
</feature>
<dbReference type="InterPro" id="IPR036871">
    <property type="entry name" value="PX_dom_sf"/>
</dbReference>
<dbReference type="SUPFAM" id="SSF48097">
    <property type="entry name" value="Regulator of G-protein signaling, RGS"/>
    <property type="match status" value="1"/>
</dbReference>
<dbReference type="PROSITE" id="PS50195">
    <property type="entry name" value="PX"/>
    <property type="match status" value="1"/>
</dbReference>
<keyword evidence="7" id="KW-1185">Reference proteome</keyword>
<protein>
    <submittedName>
        <fullName evidence="6">Uncharacterized protein</fullName>
    </submittedName>
</protein>
<accession>A0ABX8I0S9</accession>
<sequence>MATFEVGGVGISWRWIMPLSIFLISLRHVQLWRILLEIVLAGVSIGYLAYRVLRQLKPKQTKKFYFGDTRHSTFKFLDQKEWQQELQRLEVSTSSHKGASLPVDGAIGEILDLVVAIFIDSWYKNISDHEAFQASLRNELWHIIEAFKSHLAKTDIAELVFIKILPMINLHFKDFSTESVPLLCNYQLESKLKVVRSSGKTLHEGVSLSTNKSNFESEKAYLRKITAKLLPQVLTEGERQNKVVSSILREILASTVLFNVVEMLAEGDFVNQMIVKFMGDSLQRRSQVKRLRAALEQHTRQADERQDTASPLPSVSGKFTEARYQHCLAFIDNATEADLVELRDRLTHSISQHSDTHSQEYQSMLELVQQISNKLEKPKLSLDEALNNNDVRSSFARYLEKNEKLHVLGVFEAINELRSPLCALDVENPDSLEFANSDNIRSIFDNFLIHSETLESSIPAIRSVYRGINDETTITSAKSELISVWLKVNSELASVLYPSFLQSVDNGTAPYSVDTHASAEQSILTTENSQLDADVTEASISPAVIDAVEKSLEQIINTKAQTPGSSGTSRNESTLTLKNLVSPMSSSSRSNSPTLKDRLPPGTSAMSQSGIFESLDKSESESELSDSFVNSDSEESKLGGSEILRAAPGDLSLAEKLASISQDIKNLREQNEILLPLLKKAELTNNVSEITILKRSKQGLEREIASKELQRQHWIIQENENSLFGKSRIQISSYMTETKNGSDYVLYIVEVQKFSNDDPNEVTAGWVVARRFSQFYQLNEYLKKKSSKVSHIKFPKKAVLNFQKKQLLELRKKGLEQYLQQLLTIPEVCSDPILRSFLSSENFSFSSLKKPKKNLDDILGSLSLSFSDHDNSKYPEVEMSTTTEFMESIKEMQSELKQFDESQRYTSGKVPFVKPISDFLIDVFDLGSSKSWIRGRALLILLQQVLGSAIEKKIRSSMKNILNDEAMILTVIGNLKDTVFPNGRFKDPPIVRSEALQEKTRSEARAIFEVYMEETCGKVFGNGNTKVRSRVLFELFQNDFINKSLIFQLLDQLVKELFP</sequence>
<feature type="domain" description="PX" evidence="4">
    <location>
        <begin position="725"/>
        <end position="845"/>
    </location>
</feature>
<dbReference type="InterPro" id="IPR013937">
    <property type="entry name" value="Sorting_nexin_C"/>
</dbReference>
<evidence type="ECO:0000256" key="3">
    <source>
        <dbReference type="SAM" id="Phobius"/>
    </source>
</evidence>
<evidence type="ECO:0000313" key="7">
    <source>
        <dbReference type="Proteomes" id="UP000825434"/>
    </source>
</evidence>
<dbReference type="PROSITE" id="PS51207">
    <property type="entry name" value="PXA"/>
    <property type="match status" value="1"/>
</dbReference>
<dbReference type="SMART" id="SM00313">
    <property type="entry name" value="PXA"/>
    <property type="match status" value="1"/>
</dbReference>